<sequence>MSKFSTKAVCNFTKRFACKVAINSAIAIVTTASAHGTLPNWEELSDIVCKSTFVAVQQEVLKHLHPKKQKAKPALSESKNEKGDR</sequence>
<evidence type="ECO:0000313" key="3">
    <source>
        <dbReference type="Proteomes" id="UP000249467"/>
    </source>
</evidence>
<reference evidence="2 3" key="1">
    <citation type="submission" date="2018-04" db="EMBL/GenBank/DDBJ databases">
        <authorList>
            <person name="Go L.Y."/>
            <person name="Mitchell J.A."/>
        </authorList>
    </citation>
    <scope>NUCLEOTIDE SEQUENCE [LARGE SCALE GENOMIC DNA]</scope>
    <source>
        <strain evidence="2">ULC066bin1</strain>
    </source>
</reference>
<name>A0A2W4W1D4_9CYAN</name>
<dbReference type="AlphaFoldDB" id="A0A2W4W1D4"/>
<organism evidence="2 3">
    <name type="scientific">Pseudanabaena frigida</name>
    <dbReference type="NCBI Taxonomy" id="945775"/>
    <lineage>
        <taxon>Bacteria</taxon>
        <taxon>Bacillati</taxon>
        <taxon>Cyanobacteriota</taxon>
        <taxon>Cyanophyceae</taxon>
        <taxon>Pseudanabaenales</taxon>
        <taxon>Pseudanabaenaceae</taxon>
        <taxon>Pseudanabaena</taxon>
    </lineage>
</organism>
<feature type="region of interest" description="Disordered" evidence="1">
    <location>
        <begin position="64"/>
        <end position="85"/>
    </location>
</feature>
<evidence type="ECO:0000313" key="2">
    <source>
        <dbReference type="EMBL" id="PZO37307.1"/>
    </source>
</evidence>
<accession>A0A2W4W1D4</accession>
<gene>
    <name evidence="2" type="ORF">DCF19_19195</name>
</gene>
<evidence type="ECO:0000256" key="1">
    <source>
        <dbReference type="SAM" id="MobiDB-lite"/>
    </source>
</evidence>
<dbReference type="EMBL" id="QBML01000032">
    <property type="protein sequence ID" value="PZO37307.1"/>
    <property type="molecule type" value="Genomic_DNA"/>
</dbReference>
<proteinExistence type="predicted"/>
<protein>
    <submittedName>
        <fullName evidence="2">Uncharacterized protein</fullName>
    </submittedName>
</protein>
<reference evidence="2 3" key="2">
    <citation type="submission" date="2018-06" db="EMBL/GenBank/DDBJ databases">
        <title>Metagenomic assembly of (sub)arctic Cyanobacteria and their associated microbiome from non-axenic cultures.</title>
        <authorList>
            <person name="Baurain D."/>
        </authorList>
    </citation>
    <scope>NUCLEOTIDE SEQUENCE [LARGE SCALE GENOMIC DNA]</scope>
    <source>
        <strain evidence="2">ULC066bin1</strain>
    </source>
</reference>
<dbReference type="Proteomes" id="UP000249467">
    <property type="component" value="Unassembled WGS sequence"/>
</dbReference>
<comment type="caution">
    <text evidence="2">The sequence shown here is derived from an EMBL/GenBank/DDBJ whole genome shotgun (WGS) entry which is preliminary data.</text>
</comment>